<accession>A0A9P8TE93</accession>
<keyword evidence="3" id="KW-1185">Reference proteome</keyword>
<proteinExistence type="predicted"/>
<feature type="compositionally biased region" description="Low complexity" evidence="1">
    <location>
        <begin position="85"/>
        <end position="96"/>
    </location>
</feature>
<gene>
    <name evidence="2" type="ORF">WICPIJ_009314</name>
</gene>
<reference evidence="2" key="1">
    <citation type="journal article" date="2021" name="Open Biol.">
        <title>Shared evolutionary footprints suggest mitochondrial oxidative damage underlies multiple complex I losses in fungi.</title>
        <authorList>
            <person name="Schikora-Tamarit M.A."/>
            <person name="Marcet-Houben M."/>
            <person name="Nosek J."/>
            <person name="Gabaldon T."/>
        </authorList>
    </citation>
    <scope>NUCLEOTIDE SEQUENCE</scope>
    <source>
        <strain evidence="2">CBS2887</strain>
    </source>
</reference>
<protein>
    <submittedName>
        <fullName evidence="2">Uncharacterized protein</fullName>
    </submittedName>
</protein>
<reference evidence="2" key="2">
    <citation type="submission" date="2021-01" db="EMBL/GenBank/DDBJ databases">
        <authorList>
            <person name="Schikora-Tamarit M.A."/>
        </authorList>
    </citation>
    <scope>NUCLEOTIDE SEQUENCE</scope>
    <source>
        <strain evidence="2">CBS2887</strain>
    </source>
</reference>
<feature type="region of interest" description="Disordered" evidence="1">
    <location>
        <begin position="85"/>
        <end position="104"/>
    </location>
</feature>
<evidence type="ECO:0000256" key="1">
    <source>
        <dbReference type="SAM" id="MobiDB-lite"/>
    </source>
</evidence>
<name>A0A9P8TE93_WICPI</name>
<organism evidence="2 3">
    <name type="scientific">Wickerhamomyces pijperi</name>
    <name type="common">Yeast</name>
    <name type="synonym">Pichia pijperi</name>
    <dbReference type="NCBI Taxonomy" id="599730"/>
    <lineage>
        <taxon>Eukaryota</taxon>
        <taxon>Fungi</taxon>
        <taxon>Dikarya</taxon>
        <taxon>Ascomycota</taxon>
        <taxon>Saccharomycotina</taxon>
        <taxon>Saccharomycetes</taxon>
        <taxon>Phaffomycetales</taxon>
        <taxon>Wickerhamomycetaceae</taxon>
        <taxon>Wickerhamomyces</taxon>
    </lineage>
</organism>
<evidence type="ECO:0000313" key="3">
    <source>
        <dbReference type="Proteomes" id="UP000774326"/>
    </source>
</evidence>
<comment type="caution">
    <text evidence="2">The sequence shown here is derived from an EMBL/GenBank/DDBJ whole genome shotgun (WGS) entry which is preliminary data.</text>
</comment>
<sequence length="120" mass="13269">MEKEPLVFFINPDKAVNNEDLPEPIGPVMITNSPFLISKLMLWNPWNPLLMLVCVAWEFSSEFVEMELVVLSLFLVFSSSASSSASATSSVDSSPSWNCSHSKEASSTLIEMSFGKFSLL</sequence>
<evidence type="ECO:0000313" key="2">
    <source>
        <dbReference type="EMBL" id="KAH3675691.1"/>
    </source>
</evidence>
<dbReference type="Proteomes" id="UP000774326">
    <property type="component" value="Unassembled WGS sequence"/>
</dbReference>
<dbReference type="AlphaFoldDB" id="A0A9P8TE93"/>
<dbReference type="EMBL" id="JAEUBG010005377">
    <property type="protein sequence ID" value="KAH3675691.1"/>
    <property type="molecule type" value="Genomic_DNA"/>
</dbReference>